<sequence>MSLISELKPQDTVKGNYLCKYKQLLKNKNGKDYISVRLQDQSGSIDGKIWSIHLGIGAFEVNDVVEVEGEILVYQENLQFNINKITALTEDSYDLRDYIPHSAKDIQILEESLFKHIDSVENPFIKKLLEEVFYDEAIYKEFLVHSAAKSVHHAYISGLLEHSLTVTELGLKMCELYEGVQRDLVLAGCLLHDIGKLQELTAFPQNDYSDEGQLIGHLVLGSELIHDKAKTIPDFPLHLEQLLKHIVLAHHGEYEYASPKRPKCIEAMIVHLADNNDAKLKLLEEMLTSSPEKEGFIGFNKILNRNICKVNL</sequence>
<proteinExistence type="predicted"/>
<evidence type="ECO:0000313" key="2">
    <source>
        <dbReference type="Proteomes" id="UP000224460"/>
    </source>
</evidence>
<organism evidence="1 2">
    <name type="scientific">Sporanaerobium hydrogeniformans</name>
    <dbReference type="NCBI Taxonomy" id="3072179"/>
    <lineage>
        <taxon>Bacteria</taxon>
        <taxon>Bacillati</taxon>
        <taxon>Bacillota</taxon>
        <taxon>Clostridia</taxon>
        <taxon>Lachnospirales</taxon>
        <taxon>Lachnospiraceae</taxon>
        <taxon>Sporanaerobium</taxon>
    </lineage>
</organism>
<protein>
    <submittedName>
        <fullName evidence="1">Phosphohydrolase</fullName>
    </submittedName>
</protein>
<accession>A0AC61DGJ7</accession>
<evidence type="ECO:0000313" key="1">
    <source>
        <dbReference type="EMBL" id="PHV72384.1"/>
    </source>
</evidence>
<reference evidence="1" key="1">
    <citation type="submission" date="2017-10" db="EMBL/GenBank/DDBJ databases">
        <title>Genome sequence of cellulolytic Lachnospiraceae bacterium XHS1971 isolated from hotspring sediment.</title>
        <authorList>
            <person name="Vasudevan G."/>
            <person name="Joshi A.J."/>
            <person name="Hivarkar S."/>
            <person name="Lanjekar V.B."/>
            <person name="Dhakephalkar P.K."/>
            <person name="Dagar S."/>
        </authorList>
    </citation>
    <scope>NUCLEOTIDE SEQUENCE</scope>
    <source>
        <strain evidence="1">XHS1971</strain>
    </source>
</reference>
<comment type="caution">
    <text evidence="1">The sequence shown here is derived from an EMBL/GenBank/DDBJ whole genome shotgun (WGS) entry which is preliminary data.</text>
</comment>
<dbReference type="Proteomes" id="UP000224460">
    <property type="component" value="Unassembled WGS sequence"/>
</dbReference>
<gene>
    <name evidence="1" type="ORF">CS063_02590</name>
</gene>
<name>A0AC61DGJ7_9FIRM</name>
<dbReference type="EMBL" id="PEDL01000001">
    <property type="protein sequence ID" value="PHV72384.1"/>
    <property type="molecule type" value="Genomic_DNA"/>
</dbReference>
<keyword evidence="2" id="KW-1185">Reference proteome</keyword>